<sequence>MEKVLFGERIPASSFGFEEDAESIIQILTRGTKELNLVSIVGMPRLDHSLRKMFAEILKQTIGNLDDIAEDDMPDKLRKSLMCKRYLIVLDDIWEDEHGGIIAKQRQVSLWYEVANGLSSHVLEEQTMKIIESSL</sequence>
<dbReference type="SUPFAM" id="SSF52540">
    <property type="entry name" value="P-loop containing nucleoside triphosphate hydrolases"/>
    <property type="match status" value="1"/>
</dbReference>
<feature type="domain" description="NB-ARC" evidence="1">
    <location>
        <begin position="52"/>
        <end position="98"/>
    </location>
</feature>
<proteinExistence type="predicted"/>
<gene>
    <name evidence="2" type="ORF">HAX54_047463</name>
</gene>
<dbReference type="Pfam" id="PF00931">
    <property type="entry name" value="NB-ARC"/>
    <property type="match status" value="1"/>
</dbReference>
<dbReference type="Gene3D" id="3.40.50.300">
    <property type="entry name" value="P-loop containing nucleotide triphosphate hydrolases"/>
    <property type="match status" value="1"/>
</dbReference>
<dbReference type="EMBL" id="JACEIK010000767">
    <property type="protein sequence ID" value="MCD7461959.1"/>
    <property type="molecule type" value="Genomic_DNA"/>
</dbReference>
<keyword evidence="3" id="KW-1185">Reference proteome</keyword>
<dbReference type="Proteomes" id="UP000823775">
    <property type="component" value="Unassembled WGS sequence"/>
</dbReference>
<dbReference type="InterPro" id="IPR002182">
    <property type="entry name" value="NB-ARC"/>
</dbReference>
<name>A0ABS8ST64_DATST</name>
<evidence type="ECO:0000259" key="1">
    <source>
        <dbReference type="Pfam" id="PF00931"/>
    </source>
</evidence>
<protein>
    <recommendedName>
        <fullName evidence="1">NB-ARC domain-containing protein</fullName>
    </recommendedName>
</protein>
<dbReference type="InterPro" id="IPR027417">
    <property type="entry name" value="P-loop_NTPase"/>
</dbReference>
<evidence type="ECO:0000313" key="2">
    <source>
        <dbReference type="EMBL" id="MCD7461959.1"/>
    </source>
</evidence>
<organism evidence="2 3">
    <name type="scientific">Datura stramonium</name>
    <name type="common">Jimsonweed</name>
    <name type="synonym">Common thornapple</name>
    <dbReference type="NCBI Taxonomy" id="4076"/>
    <lineage>
        <taxon>Eukaryota</taxon>
        <taxon>Viridiplantae</taxon>
        <taxon>Streptophyta</taxon>
        <taxon>Embryophyta</taxon>
        <taxon>Tracheophyta</taxon>
        <taxon>Spermatophyta</taxon>
        <taxon>Magnoliopsida</taxon>
        <taxon>eudicotyledons</taxon>
        <taxon>Gunneridae</taxon>
        <taxon>Pentapetalae</taxon>
        <taxon>asterids</taxon>
        <taxon>lamiids</taxon>
        <taxon>Solanales</taxon>
        <taxon>Solanaceae</taxon>
        <taxon>Solanoideae</taxon>
        <taxon>Datureae</taxon>
        <taxon>Datura</taxon>
    </lineage>
</organism>
<accession>A0ABS8ST64</accession>
<evidence type="ECO:0000313" key="3">
    <source>
        <dbReference type="Proteomes" id="UP000823775"/>
    </source>
</evidence>
<reference evidence="2 3" key="1">
    <citation type="journal article" date="2021" name="BMC Genomics">
        <title>Datura genome reveals duplications of psychoactive alkaloid biosynthetic genes and high mutation rate following tissue culture.</title>
        <authorList>
            <person name="Rajewski A."/>
            <person name="Carter-House D."/>
            <person name="Stajich J."/>
            <person name="Litt A."/>
        </authorList>
    </citation>
    <scope>NUCLEOTIDE SEQUENCE [LARGE SCALE GENOMIC DNA]</scope>
    <source>
        <strain evidence="2">AR-01</strain>
    </source>
</reference>
<comment type="caution">
    <text evidence="2">The sequence shown here is derived from an EMBL/GenBank/DDBJ whole genome shotgun (WGS) entry which is preliminary data.</text>
</comment>